<evidence type="ECO:0000313" key="8">
    <source>
        <dbReference type="Proteomes" id="UP000515960"/>
    </source>
</evidence>
<evidence type="ECO:0000256" key="2">
    <source>
        <dbReference type="ARBA" id="ARBA00012224"/>
    </source>
</evidence>
<proteinExistence type="inferred from homology"/>
<keyword evidence="8" id="KW-1185">Reference proteome</keyword>
<name>A0A7G9B720_9FIRM</name>
<dbReference type="NCBIfam" id="TIGR04350">
    <property type="entry name" value="C_S_lyase_PatB"/>
    <property type="match status" value="1"/>
</dbReference>
<evidence type="ECO:0000256" key="4">
    <source>
        <dbReference type="ARBA" id="ARBA00023239"/>
    </source>
</evidence>
<protein>
    <recommendedName>
        <fullName evidence="2">cysteine-S-conjugate beta-lyase</fullName>
        <ecNumber evidence="2">4.4.1.13</ecNumber>
    </recommendedName>
</protein>
<dbReference type="InterPro" id="IPR015424">
    <property type="entry name" value="PyrdxlP-dep_Trfase"/>
</dbReference>
<dbReference type="KEGG" id="ohi:H8790_04870"/>
<dbReference type="InterPro" id="IPR027619">
    <property type="entry name" value="C-S_lyase_PatB-like"/>
</dbReference>
<keyword evidence="4 7" id="KW-0456">Lyase</keyword>
<evidence type="ECO:0000313" key="7">
    <source>
        <dbReference type="EMBL" id="QNL45351.1"/>
    </source>
</evidence>
<dbReference type="CDD" id="cd00609">
    <property type="entry name" value="AAT_like"/>
    <property type="match status" value="1"/>
</dbReference>
<dbReference type="PANTHER" id="PTHR43525">
    <property type="entry name" value="PROTEIN MALY"/>
    <property type="match status" value="1"/>
</dbReference>
<dbReference type="InterPro" id="IPR051798">
    <property type="entry name" value="Class-II_PLP-Dep_Aminotrans"/>
</dbReference>
<reference evidence="7 8" key="1">
    <citation type="submission" date="2020-08" db="EMBL/GenBank/DDBJ databases">
        <authorList>
            <person name="Liu C."/>
            <person name="Sun Q."/>
        </authorList>
    </citation>
    <scope>NUCLEOTIDE SEQUENCE [LARGE SCALE GENOMIC DNA]</scope>
    <source>
        <strain evidence="7 8">NSJ-62</strain>
    </source>
</reference>
<comment type="similarity">
    <text evidence="5">Belongs to the class-II pyridoxal-phosphate-dependent aminotransferase family. MalY/PatB cystathionine beta-lyase subfamily.</text>
</comment>
<dbReference type="InterPro" id="IPR004839">
    <property type="entry name" value="Aminotransferase_I/II_large"/>
</dbReference>
<dbReference type="GO" id="GO:0047804">
    <property type="term" value="F:cysteine-S-conjugate beta-lyase activity"/>
    <property type="evidence" value="ECO:0007669"/>
    <property type="project" value="UniProtKB-EC"/>
</dbReference>
<dbReference type="RefSeq" id="WP_187333804.1">
    <property type="nucleotide sequence ID" value="NZ_CP060490.1"/>
</dbReference>
<evidence type="ECO:0000256" key="5">
    <source>
        <dbReference type="ARBA" id="ARBA00037974"/>
    </source>
</evidence>
<sequence>MDKRYDFDEPVNRIGSDSYKWDVEGKGGELIPLGVADTDFKAPDPVIRAVRQKAEFGVYAYGAFPRKRFQSAVAGWYEKRHGLVLDPAVIRPAQGIMPGALWMLLLALTSPGDTVLIQEPVYHNFRIITENMDRKVISSDLQLQAGRYGINWSDLEEKAKRPEVRALLICNPHNPVGRVWTEVELSRLCNICKENQVLLVSDEIHGDITYGDHKFLPILSIPGADDYAIVMSGPGKTFNLAGFYSAYVLLPNPELRKAYDRVYNQFHFDYNFMGTEALIAAYTECEDYVDQETNYLWENIRTIRDFLSEVMPEIKLIEPEGTYLLWLDCRAWGLTQEELLNLFTGWGVRLNDGSMYGAAGKGFLRINIATQKATLLQALERIQNGYKAWRT</sequence>
<dbReference type="Gene3D" id="3.40.640.10">
    <property type="entry name" value="Type I PLP-dependent aspartate aminotransferase-like (Major domain)"/>
    <property type="match status" value="1"/>
</dbReference>
<dbReference type="AlphaFoldDB" id="A0A7G9B720"/>
<dbReference type="PANTHER" id="PTHR43525:SF1">
    <property type="entry name" value="PROTEIN MALY"/>
    <property type="match status" value="1"/>
</dbReference>
<evidence type="ECO:0000259" key="6">
    <source>
        <dbReference type="Pfam" id="PF00155"/>
    </source>
</evidence>
<dbReference type="Proteomes" id="UP000515960">
    <property type="component" value="Chromosome"/>
</dbReference>
<evidence type="ECO:0000256" key="3">
    <source>
        <dbReference type="ARBA" id="ARBA00022898"/>
    </source>
</evidence>
<dbReference type="EMBL" id="CP060490">
    <property type="protein sequence ID" value="QNL45351.1"/>
    <property type="molecule type" value="Genomic_DNA"/>
</dbReference>
<gene>
    <name evidence="7" type="ORF">H8790_04870</name>
</gene>
<evidence type="ECO:0000256" key="1">
    <source>
        <dbReference type="ARBA" id="ARBA00001933"/>
    </source>
</evidence>
<dbReference type="EC" id="4.4.1.13" evidence="2"/>
<dbReference type="GO" id="GO:0030170">
    <property type="term" value="F:pyridoxal phosphate binding"/>
    <property type="evidence" value="ECO:0007669"/>
    <property type="project" value="InterPro"/>
</dbReference>
<comment type="cofactor">
    <cofactor evidence="1">
        <name>pyridoxal 5'-phosphate</name>
        <dbReference type="ChEBI" id="CHEBI:597326"/>
    </cofactor>
</comment>
<keyword evidence="3" id="KW-0663">Pyridoxal phosphate</keyword>
<dbReference type="InterPro" id="IPR015421">
    <property type="entry name" value="PyrdxlP-dep_Trfase_major"/>
</dbReference>
<dbReference type="Gene3D" id="3.90.1150.10">
    <property type="entry name" value="Aspartate Aminotransferase, domain 1"/>
    <property type="match status" value="1"/>
</dbReference>
<dbReference type="InterPro" id="IPR015422">
    <property type="entry name" value="PyrdxlP-dep_Trfase_small"/>
</dbReference>
<feature type="domain" description="Aminotransferase class I/classII large" evidence="6">
    <location>
        <begin position="30"/>
        <end position="382"/>
    </location>
</feature>
<accession>A0A7G9B720</accession>
<dbReference type="SUPFAM" id="SSF53383">
    <property type="entry name" value="PLP-dependent transferases"/>
    <property type="match status" value="1"/>
</dbReference>
<dbReference type="Pfam" id="PF00155">
    <property type="entry name" value="Aminotran_1_2"/>
    <property type="match status" value="1"/>
</dbReference>
<organism evidence="7 8">
    <name type="scientific">Oscillibacter hominis</name>
    <dbReference type="NCBI Taxonomy" id="2763056"/>
    <lineage>
        <taxon>Bacteria</taxon>
        <taxon>Bacillati</taxon>
        <taxon>Bacillota</taxon>
        <taxon>Clostridia</taxon>
        <taxon>Eubacteriales</taxon>
        <taxon>Oscillospiraceae</taxon>
        <taxon>Oscillibacter</taxon>
    </lineage>
</organism>